<sequence>MSNFMNLIEEKLMPVAAKVGQNRYLNAIKDGFVYTMPFLIIGSFILLIVNLPFTDPNNILYMEWYANLMGAFKGDLVQPFYVSMGIMSLFVSYGIGMSLSNSYGLNGTTGGFLSMYAFLLVSAKLDWLPVGQAEGAGALFLIPDGGWMPIMDARYLDAKGLFTAILGAIIAIEIFRLLVQKKFVIKLPDSVPPAIAKSFELLIPIVFVTVLFQAANIFAMKSLNIMVPEIILKAFAPLLNMSDSLISVIFIIIITHLLWFAGLHGTNIVIAIINSITLSNLAVNQAALQAGDTLPKIFAGGFLDAYVYIGGAGATLGLALAMSVSKNAHIKSIGKLSVIPAVFNINEPIMFGAPIVMNPLLFIPFVGIPVLNACIAWFATQFNLVGRIVTLVPWTTPGPIGALLGTNFSITAFILSCGLVAVSFFLYIPFLRVYEKSLNEVEAA</sequence>
<evidence type="ECO:0000256" key="3">
    <source>
        <dbReference type="ARBA" id="ARBA00022475"/>
    </source>
</evidence>
<comment type="subcellular location">
    <subcellularLocation>
        <location evidence="1">Cell membrane</location>
        <topology evidence="1">Multi-pass membrane protein</topology>
    </subcellularLocation>
</comment>
<comment type="caution">
    <text evidence="11">The sequence shown here is derived from an EMBL/GenBank/DDBJ whole genome shotgun (WGS) entry which is preliminary data.</text>
</comment>
<accession>A0ABU4WBA6</accession>
<dbReference type="InterPro" id="IPR004501">
    <property type="entry name" value="PTS_EIIC_3"/>
</dbReference>
<proteinExistence type="predicted"/>
<feature type="transmembrane region" description="Helical" evidence="9">
    <location>
        <begin position="268"/>
        <end position="286"/>
    </location>
</feature>
<keyword evidence="2 8" id="KW-0813">Transport</keyword>
<feature type="transmembrane region" description="Helical" evidence="9">
    <location>
        <begin position="306"/>
        <end position="325"/>
    </location>
</feature>
<dbReference type="NCBIfam" id="TIGR00410">
    <property type="entry name" value="lacE"/>
    <property type="match status" value="1"/>
</dbReference>
<feature type="transmembrane region" description="Helical" evidence="9">
    <location>
        <begin position="239"/>
        <end position="261"/>
    </location>
</feature>
<dbReference type="PIRSF" id="PIRSF006351">
    <property type="entry name" value="PTS_EIIC-Cellobiose"/>
    <property type="match status" value="1"/>
</dbReference>
<comment type="function">
    <text evidence="8">The phosphoenolpyruvate-dependent sugar phosphotransferase system (PTS), a major carbohydrate active -transport system, catalyzes the phosphorylation of incoming sugar substrates concomitant with their translocation across the cell membrane.</text>
</comment>
<gene>
    <name evidence="11" type="primary">celB</name>
    <name evidence="11" type="ORF">RFV38_04925</name>
</gene>
<feature type="transmembrane region" description="Helical" evidence="9">
    <location>
        <begin position="400"/>
        <end position="428"/>
    </location>
</feature>
<keyword evidence="5 9" id="KW-0812">Transmembrane</keyword>
<evidence type="ECO:0000256" key="4">
    <source>
        <dbReference type="ARBA" id="ARBA00022597"/>
    </source>
</evidence>
<feature type="transmembrane region" description="Helical" evidence="9">
    <location>
        <begin position="32"/>
        <end position="53"/>
    </location>
</feature>
<evidence type="ECO:0000313" key="11">
    <source>
        <dbReference type="EMBL" id="MDX8335841.1"/>
    </source>
</evidence>
<dbReference type="RefSeq" id="WP_320313247.1">
    <property type="nucleotide sequence ID" value="NZ_JAVIKH010000005.1"/>
</dbReference>
<evidence type="ECO:0000256" key="6">
    <source>
        <dbReference type="ARBA" id="ARBA00022989"/>
    </source>
</evidence>
<name>A0ABU4WBA6_9FUSO</name>
<feature type="transmembrane region" description="Helical" evidence="9">
    <location>
        <begin position="161"/>
        <end position="179"/>
    </location>
</feature>
<evidence type="ECO:0000256" key="2">
    <source>
        <dbReference type="ARBA" id="ARBA00022448"/>
    </source>
</evidence>
<evidence type="ECO:0000256" key="7">
    <source>
        <dbReference type="ARBA" id="ARBA00023136"/>
    </source>
</evidence>
<feature type="transmembrane region" description="Helical" evidence="9">
    <location>
        <begin position="199"/>
        <end position="219"/>
    </location>
</feature>
<protein>
    <recommendedName>
        <fullName evidence="8">Permease IIC component</fullName>
    </recommendedName>
</protein>
<keyword evidence="7 8" id="KW-0472">Membrane</keyword>
<evidence type="ECO:0000256" key="1">
    <source>
        <dbReference type="ARBA" id="ARBA00004651"/>
    </source>
</evidence>
<dbReference type="PANTHER" id="PTHR33989:SF4">
    <property type="entry name" value="PTS SYSTEM N,N'-DIACETYLCHITOBIOSE-SPECIFIC EIIC COMPONENT"/>
    <property type="match status" value="1"/>
</dbReference>
<evidence type="ECO:0000256" key="5">
    <source>
        <dbReference type="ARBA" id="ARBA00022692"/>
    </source>
</evidence>
<dbReference type="Proteomes" id="UP001279681">
    <property type="component" value="Unassembled WGS sequence"/>
</dbReference>
<feature type="transmembrane region" description="Helical" evidence="9">
    <location>
        <begin position="76"/>
        <end position="96"/>
    </location>
</feature>
<dbReference type="GO" id="GO:0016740">
    <property type="term" value="F:transferase activity"/>
    <property type="evidence" value="ECO:0007669"/>
    <property type="project" value="UniProtKB-KW"/>
</dbReference>
<dbReference type="InterPro" id="IPR004796">
    <property type="entry name" value="PTS_IIC_cello"/>
</dbReference>
<dbReference type="InterPro" id="IPR051088">
    <property type="entry name" value="PTS_Sugar-EIIC/EIIB"/>
</dbReference>
<feature type="transmembrane region" description="Helical" evidence="9">
    <location>
        <begin position="360"/>
        <end position="380"/>
    </location>
</feature>
<reference evidence="12" key="1">
    <citation type="submission" date="2023-07" db="EMBL/GenBank/DDBJ databases">
        <authorList>
            <person name="Colorado M.A."/>
            <person name="Villamil L.M."/>
            <person name="Melo J.F."/>
            <person name="Rodriguez J.A."/>
            <person name="Ruiz R.Y."/>
        </authorList>
    </citation>
    <scope>NUCLEOTIDE SEQUENCE [LARGE SCALE GENOMIC DNA]</scope>
    <source>
        <strain evidence="12">C33</strain>
    </source>
</reference>
<keyword evidence="6 9" id="KW-1133">Transmembrane helix</keyword>
<organism evidence="11 12">
    <name type="scientific">Candidatus Cetobacterium colombiensis</name>
    <dbReference type="NCBI Taxonomy" id="3073100"/>
    <lineage>
        <taxon>Bacteria</taxon>
        <taxon>Fusobacteriati</taxon>
        <taxon>Fusobacteriota</taxon>
        <taxon>Fusobacteriia</taxon>
        <taxon>Fusobacteriales</taxon>
        <taxon>Fusobacteriaceae</taxon>
        <taxon>Cetobacterium</taxon>
    </lineage>
</organism>
<keyword evidence="3 8" id="KW-1003">Cell membrane</keyword>
<keyword evidence="11" id="KW-0808">Transferase</keyword>
<dbReference type="Pfam" id="PF02378">
    <property type="entry name" value="PTS_EIIC"/>
    <property type="match status" value="1"/>
</dbReference>
<feature type="domain" description="PTS EIIC type-3" evidence="10">
    <location>
        <begin position="8"/>
        <end position="430"/>
    </location>
</feature>
<dbReference type="PROSITE" id="PS51105">
    <property type="entry name" value="PTS_EIIC_TYPE_3"/>
    <property type="match status" value="1"/>
</dbReference>
<evidence type="ECO:0000256" key="8">
    <source>
        <dbReference type="PIRNR" id="PIRNR006351"/>
    </source>
</evidence>
<dbReference type="PANTHER" id="PTHR33989">
    <property type="match status" value="1"/>
</dbReference>
<dbReference type="NCBIfam" id="TIGR00359">
    <property type="entry name" value="cello_pts_IIC"/>
    <property type="match status" value="1"/>
</dbReference>
<evidence type="ECO:0000256" key="9">
    <source>
        <dbReference type="SAM" id="Phobius"/>
    </source>
</evidence>
<feature type="transmembrane region" description="Helical" evidence="9">
    <location>
        <begin position="103"/>
        <end position="121"/>
    </location>
</feature>
<dbReference type="InterPro" id="IPR003352">
    <property type="entry name" value="PTS_EIIC"/>
</dbReference>
<evidence type="ECO:0000313" key="12">
    <source>
        <dbReference type="Proteomes" id="UP001279681"/>
    </source>
</evidence>
<keyword evidence="4 8" id="KW-0762">Sugar transport</keyword>
<keyword evidence="12" id="KW-1185">Reference proteome</keyword>
<dbReference type="EMBL" id="JAVIKH010000005">
    <property type="protein sequence ID" value="MDX8335841.1"/>
    <property type="molecule type" value="Genomic_DNA"/>
</dbReference>
<evidence type="ECO:0000259" key="10">
    <source>
        <dbReference type="PROSITE" id="PS51105"/>
    </source>
</evidence>